<name>A0ABY6KAP0_9ARAC</name>
<accession>A0ABY6KAP0</accession>
<dbReference type="SUPFAM" id="SSF47576">
    <property type="entry name" value="Calponin-homology domain, CH-domain"/>
    <property type="match status" value="2"/>
</dbReference>
<evidence type="ECO:0000313" key="1">
    <source>
        <dbReference type="EMBL" id="UYV64775.1"/>
    </source>
</evidence>
<evidence type="ECO:0000313" key="2">
    <source>
        <dbReference type="Proteomes" id="UP001235939"/>
    </source>
</evidence>
<sequence>MQANKHVSDLFEDLRDGHNLISLLEVLSGELIVSLDLPQLALHKRFDIEPHKRSRPTYCNHGLFLPQRRQYEIMQPVAPPTKVLETQYGWQVNLRIRDALRMTALGSAKLLLKVRLHYIDCTAIHTNSKKYVCLCDMQSREKGRMRFHMLQNVQRALDFLKYRKVSSTDWSTNFTCVTDYNAKYLSGSTNFTCVTDYNAKYLSGSRDFDSVVDLPFSPTPVLLTTTGISQGLPTSPALLTTTEISQGLPTSTRLSIYNFDLFLRVTDYNGKYLRVYQLLLRY</sequence>
<protein>
    <submittedName>
        <fullName evidence="1">MACF1</fullName>
    </submittedName>
</protein>
<reference evidence="1 2" key="1">
    <citation type="submission" date="2022-01" db="EMBL/GenBank/DDBJ databases">
        <title>A chromosomal length assembly of Cordylochernes scorpioides.</title>
        <authorList>
            <person name="Zeh D."/>
            <person name="Zeh J."/>
        </authorList>
    </citation>
    <scope>NUCLEOTIDE SEQUENCE [LARGE SCALE GENOMIC DNA]</scope>
    <source>
        <strain evidence="1">IN4F17</strain>
        <tissue evidence="1">Whole Body</tissue>
    </source>
</reference>
<organism evidence="1 2">
    <name type="scientific">Cordylochernes scorpioides</name>
    <dbReference type="NCBI Taxonomy" id="51811"/>
    <lineage>
        <taxon>Eukaryota</taxon>
        <taxon>Metazoa</taxon>
        <taxon>Ecdysozoa</taxon>
        <taxon>Arthropoda</taxon>
        <taxon>Chelicerata</taxon>
        <taxon>Arachnida</taxon>
        <taxon>Pseudoscorpiones</taxon>
        <taxon>Cheliferoidea</taxon>
        <taxon>Chernetidae</taxon>
        <taxon>Cordylochernes</taxon>
    </lineage>
</organism>
<proteinExistence type="predicted"/>
<gene>
    <name evidence="1" type="ORF">LAZ67_3001944</name>
</gene>
<dbReference type="InterPro" id="IPR036872">
    <property type="entry name" value="CH_dom_sf"/>
</dbReference>
<keyword evidence="2" id="KW-1185">Reference proteome</keyword>
<dbReference type="Gene3D" id="1.10.418.10">
    <property type="entry name" value="Calponin-like domain"/>
    <property type="match status" value="2"/>
</dbReference>
<dbReference type="Proteomes" id="UP001235939">
    <property type="component" value="Chromosome 03"/>
</dbReference>
<dbReference type="EMBL" id="CP092865">
    <property type="protein sequence ID" value="UYV64775.1"/>
    <property type="molecule type" value="Genomic_DNA"/>
</dbReference>